<accession>A0A6M3JPR0</accession>
<reference evidence="1" key="1">
    <citation type="submission" date="2020-03" db="EMBL/GenBank/DDBJ databases">
        <title>The deep terrestrial virosphere.</title>
        <authorList>
            <person name="Holmfeldt K."/>
            <person name="Nilsson E."/>
            <person name="Simone D."/>
            <person name="Lopez-Fernandez M."/>
            <person name="Wu X."/>
            <person name="de Brujin I."/>
            <person name="Lundin D."/>
            <person name="Andersson A."/>
            <person name="Bertilsson S."/>
            <person name="Dopson M."/>
        </authorList>
    </citation>
    <scope>NUCLEOTIDE SEQUENCE</scope>
    <source>
        <strain evidence="1">MM415A03310</strain>
    </source>
</reference>
<protein>
    <submittedName>
        <fullName evidence="1">Uncharacterized protein</fullName>
    </submittedName>
</protein>
<organism evidence="1">
    <name type="scientific">viral metagenome</name>
    <dbReference type="NCBI Taxonomy" id="1070528"/>
    <lineage>
        <taxon>unclassified sequences</taxon>
        <taxon>metagenomes</taxon>
        <taxon>organismal metagenomes</taxon>
    </lineage>
</organism>
<dbReference type="EMBL" id="MT141858">
    <property type="protein sequence ID" value="QJA71248.1"/>
    <property type="molecule type" value="Genomic_DNA"/>
</dbReference>
<sequence>MLKRAYIIITDWKRPLVRVLESCSVLFSVRGRDIKGKILYTNGHVPIVIDELELTKNTKTELKNLKQTKVKDAIKSLSELYNKTISFGLFGIDKIYVSEHINYTITKIDVAKHNNYLKSIKGKEYQNHFLVPCKNIEIFNLATKSWDKVANIGVVE</sequence>
<evidence type="ECO:0000313" key="1">
    <source>
        <dbReference type="EMBL" id="QJA71248.1"/>
    </source>
</evidence>
<proteinExistence type="predicted"/>
<name>A0A6M3JPR0_9ZZZZ</name>
<dbReference type="AlphaFoldDB" id="A0A6M3JPR0"/>
<gene>
    <name evidence="1" type="ORF">MM415A03310_0011</name>
</gene>